<keyword evidence="2" id="KW-1185">Reference proteome</keyword>
<name>A0A1Y2MFE7_EPING</name>
<dbReference type="AlphaFoldDB" id="A0A1Y2MFE7"/>
<evidence type="ECO:0000313" key="1">
    <source>
        <dbReference type="EMBL" id="OSS53968.1"/>
    </source>
</evidence>
<protein>
    <submittedName>
        <fullName evidence="1">Uncharacterized protein</fullName>
    </submittedName>
</protein>
<dbReference type="EMBL" id="KZ107838">
    <property type="protein sequence ID" value="OSS53968.1"/>
    <property type="molecule type" value="Genomic_DNA"/>
</dbReference>
<dbReference type="PANTHER" id="PTHR36142:SF2">
    <property type="entry name" value="METALLO-HYDROLASE_OXIDOREDUCTASE SUPERFAMILY PROTEIN"/>
    <property type="match status" value="1"/>
</dbReference>
<accession>A0A1Y2MFE7</accession>
<dbReference type="Proteomes" id="UP000193240">
    <property type="component" value="Unassembled WGS sequence"/>
</dbReference>
<reference evidence="1 2" key="1">
    <citation type="journal article" date="2017" name="Genome Announc.">
        <title>Genome sequence of the saprophytic ascomycete Epicoccum nigrum ICMP 19927 strain isolated from New Zealand.</title>
        <authorList>
            <person name="Fokin M."/>
            <person name="Fleetwood D."/>
            <person name="Weir B.S."/>
            <person name="Villas-Boas S.G."/>
        </authorList>
    </citation>
    <scope>NUCLEOTIDE SEQUENCE [LARGE SCALE GENOMIC DNA]</scope>
    <source>
        <strain evidence="1 2">ICMP 19927</strain>
    </source>
</reference>
<evidence type="ECO:0000313" key="2">
    <source>
        <dbReference type="Proteomes" id="UP000193240"/>
    </source>
</evidence>
<dbReference type="OMA" id="SWFFNIA"/>
<proteinExistence type="predicted"/>
<dbReference type="InParanoid" id="A0A1Y2MFE7"/>
<dbReference type="PANTHER" id="PTHR36142">
    <property type="entry name" value="METALLO-HYDROLASE/OXIDOREDUCTASE SUPERFAMILY PROTEIN"/>
    <property type="match status" value="1"/>
</dbReference>
<organism evidence="1 2">
    <name type="scientific">Epicoccum nigrum</name>
    <name type="common">Soil fungus</name>
    <name type="synonym">Epicoccum purpurascens</name>
    <dbReference type="NCBI Taxonomy" id="105696"/>
    <lineage>
        <taxon>Eukaryota</taxon>
        <taxon>Fungi</taxon>
        <taxon>Dikarya</taxon>
        <taxon>Ascomycota</taxon>
        <taxon>Pezizomycotina</taxon>
        <taxon>Dothideomycetes</taxon>
        <taxon>Pleosporomycetidae</taxon>
        <taxon>Pleosporales</taxon>
        <taxon>Pleosporineae</taxon>
        <taxon>Didymellaceae</taxon>
        <taxon>Epicoccum</taxon>
    </lineage>
</organism>
<sequence>MANHRAAKYKAHFESKQELRPIFTSLNGDNSWLLSFPRPLEERKAVGKAFFHVVHDPWLNGPEVQHSSWIIFLALSSPAAISDGPGVEQLVRDIESAATDAGVIAPAAVRTDGHSPVDAIFVNLHYGDHLHKPTLLTFDSSIPVFTTTEGALAIKKLNHFDTVTKYADLEPDTYTGDWTTLHPSPMLPPYLTIFRIKGHHELNFLSAVIWTPSPGTHEAVLYSPHGLHASTPALQTFLHHSTPGFSTLALLHGLKESWSLNWQTTFGVASGLQLYRQSGARYWVKTHDDRLTYGGLVYWLANDIFRTLEWGLGQEKKGEEEVAKEVKVEHVGNGDCLVLL</sequence>
<gene>
    <name evidence="1" type="ORF">B5807_01789</name>
</gene>